<feature type="region of interest" description="Disordered" evidence="1">
    <location>
        <begin position="24"/>
        <end position="49"/>
    </location>
</feature>
<name>A0AAV6TJS2_9ARAC</name>
<dbReference type="Proteomes" id="UP000827092">
    <property type="component" value="Unassembled WGS sequence"/>
</dbReference>
<feature type="non-terminal residue" evidence="2">
    <location>
        <position position="49"/>
    </location>
</feature>
<accession>A0AAV6TJS2</accession>
<evidence type="ECO:0000313" key="3">
    <source>
        <dbReference type="Proteomes" id="UP000827092"/>
    </source>
</evidence>
<keyword evidence="3" id="KW-1185">Reference proteome</keyword>
<sequence length="49" mass="5241">MEPSPASVLRLSLEYLLLPPRFLTGAAPGGRTPGHLQRTPPRTLLPHAG</sequence>
<protein>
    <submittedName>
        <fullName evidence="2">Uncharacterized protein</fullName>
    </submittedName>
</protein>
<evidence type="ECO:0000313" key="2">
    <source>
        <dbReference type="EMBL" id="KAG8171943.1"/>
    </source>
</evidence>
<comment type="caution">
    <text evidence="2">The sequence shown here is derived from an EMBL/GenBank/DDBJ whole genome shotgun (WGS) entry which is preliminary data.</text>
</comment>
<dbReference type="AlphaFoldDB" id="A0AAV6TJS2"/>
<organism evidence="2 3">
    <name type="scientific">Oedothorax gibbosus</name>
    <dbReference type="NCBI Taxonomy" id="931172"/>
    <lineage>
        <taxon>Eukaryota</taxon>
        <taxon>Metazoa</taxon>
        <taxon>Ecdysozoa</taxon>
        <taxon>Arthropoda</taxon>
        <taxon>Chelicerata</taxon>
        <taxon>Arachnida</taxon>
        <taxon>Araneae</taxon>
        <taxon>Araneomorphae</taxon>
        <taxon>Entelegynae</taxon>
        <taxon>Araneoidea</taxon>
        <taxon>Linyphiidae</taxon>
        <taxon>Erigoninae</taxon>
        <taxon>Oedothorax</taxon>
    </lineage>
</organism>
<proteinExistence type="predicted"/>
<dbReference type="EMBL" id="JAFNEN010003355">
    <property type="protein sequence ID" value="KAG8171943.1"/>
    <property type="molecule type" value="Genomic_DNA"/>
</dbReference>
<gene>
    <name evidence="2" type="ORF">JTE90_019021</name>
</gene>
<reference evidence="2 3" key="1">
    <citation type="journal article" date="2022" name="Nat. Ecol. Evol.">
        <title>A masculinizing supergene underlies an exaggerated male reproductive morph in a spider.</title>
        <authorList>
            <person name="Hendrickx F."/>
            <person name="De Corte Z."/>
            <person name="Sonet G."/>
            <person name="Van Belleghem S.M."/>
            <person name="Kostlbacher S."/>
            <person name="Vangestel C."/>
        </authorList>
    </citation>
    <scope>NUCLEOTIDE SEQUENCE [LARGE SCALE GENOMIC DNA]</scope>
    <source>
        <strain evidence="2">W744_W776</strain>
    </source>
</reference>
<evidence type="ECO:0000256" key="1">
    <source>
        <dbReference type="SAM" id="MobiDB-lite"/>
    </source>
</evidence>